<dbReference type="PANTHER" id="PTHR11412">
    <property type="entry name" value="MACROGLOBULIN / COMPLEMENT"/>
    <property type="match status" value="1"/>
</dbReference>
<proteinExistence type="inferred from homology"/>
<keyword evidence="4" id="KW-0646">Protease inhibitor</keyword>
<dbReference type="GO" id="GO:0005615">
    <property type="term" value="C:extracellular space"/>
    <property type="evidence" value="ECO:0007669"/>
    <property type="project" value="InterPro"/>
</dbReference>
<keyword evidence="7" id="KW-1015">Disulfide bond</keyword>
<feature type="domain" description="Alpha-2-macroglobulin" evidence="11">
    <location>
        <begin position="742"/>
        <end position="831"/>
    </location>
</feature>
<dbReference type="FunFam" id="2.60.40.1930:FF:000001">
    <property type="entry name" value="CD109 isoform 3"/>
    <property type="match status" value="1"/>
</dbReference>
<gene>
    <name evidence="13" type="ORF">Q5P01_009827</name>
</gene>
<evidence type="ECO:0000256" key="9">
    <source>
        <dbReference type="SAM" id="SignalP"/>
    </source>
</evidence>
<comment type="subcellular location">
    <subcellularLocation>
        <location evidence="1">Secreted</location>
    </subcellularLocation>
</comment>
<dbReference type="Proteomes" id="UP001187415">
    <property type="component" value="Unassembled WGS sequence"/>
</dbReference>
<organism evidence="13 14">
    <name type="scientific">Channa striata</name>
    <name type="common">Snakehead murrel</name>
    <name type="synonym">Ophicephalus striatus</name>
    <dbReference type="NCBI Taxonomy" id="64152"/>
    <lineage>
        <taxon>Eukaryota</taxon>
        <taxon>Metazoa</taxon>
        <taxon>Chordata</taxon>
        <taxon>Craniata</taxon>
        <taxon>Vertebrata</taxon>
        <taxon>Euteleostomi</taxon>
        <taxon>Actinopterygii</taxon>
        <taxon>Neopterygii</taxon>
        <taxon>Teleostei</taxon>
        <taxon>Neoteleostei</taxon>
        <taxon>Acanthomorphata</taxon>
        <taxon>Anabantaria</taxon>
        <taxon>Anabantiformes</taxon>
        <taxon>Channoidei</taxon>
        <taxon>Channidae</taxon>
        <taxon>Channa</taxon>
    </lineage>
</organism>
<accession>A0AA88N0B7</accession>
<dbReference type="Pfam" id="PF07703">
    <property type="entry name" value="A2M_BRD"/>
    <property type="match status" value="1"/>
</dbReference>
<comment type="caution">
    <text evidence="13">The sequence shown here is derived from an EMBL/GenBank/DDBJ whole genome shotgun (WGS) entry which is preliminary data.</text>
</comment>
<dbReference type="SMART" id="SM01419">
    <property type="entry name" value="Thiol-ester_cl"/>
    <property type="match status" value="1"/>
</dbReference>
<dbReference type="Pfam" id="PF00207">
    <property type="entry name" value="A2M"/>
    <property type="match status" value="1"/>
</dbReference>
<dbReference type="InterPro" id="IPR036595">
    <property type="entry name" value="A-macroglobulin_rcpt-bd_sf"/>
</dbReference>
<evidence type="ECO:0000256" key="7">
    <source>
        <dbReference type="ARBA" id="ARBA00023157"/>
    </source>
</evidence>
<evidence type="ECO:0000259" key="10">
    <source>
        <dbReference type="SMART" id="SM01359"/>
    </source>
</evidence>
<dbReference type="SMART" id="SM01360">
    <property type="entry name" value="A2M"/>
    <property type="match status" value="1"/>
</dbReference>
<feature type="chain" id="PRO_5041728323" description="Alpha-2-macroglobulin-like" evidence="9">
    <location>
        <begin position="28"/>
        <end position="1448"/>
    </location>
</feature>
<evidence type="ECO:0000256" key="2">
    <source>
        <dbReference type="ARBA" id="ARBA00010952"/>
    </source>
</evidence>
<evidence type="ECO:0000256" key="3">
    <source>
        <dbReference type="ARBA" id="ARBA00022525"/>
    </source>
</evidence>
<protein>
    <recommendedName>
        <fullName evidence="15">Alpha-2-macroglobulin-like</fullName>
    </recommendedName>
</protein>
<dbReference type="InterPro" id="IPR009048">
    <property type="entry name" value="A-macroglobulin_rcpt-bd"/>
</dbReference>
<keyword evidence="6" id="KW-0722">Serine protease inhibitor</keyword>
<dbReference type="InterPro" id="IPR013783">
    <property type="entry name" value="Ig-like_fold"/>
</dbReference>
<dbReference type="InterPro" id="IPR002890">
    <property type="entry name" value="MG2"/>
</dbReference>
<dbReference type="InterPro" id="IPR011625">
    <property type="entry name" value="A2M_N_BRD"/>
</dbReference>
<dbReference type="GO" id="GO:0004867">
    <property type="term" value="F:serine-type endopeptidase inhibitor activity"/>
    <property type="evidence" value="ECO:0007669"/>
    <property type="project" value="UniProtKB-KW"/>
</dbReference>
<evidence type="ECO:0000256" key="4">
    <source>
        <dbReference type="ARBA" id="ARBA00022690"/>
    </source>
</evidence>
<dbReference type="Gene3D" id="2.20.130.20">
    <property type="match status" value="1"/>
</dbReference>
<dbReference type="SMART" id="SM01359">
    <property type="entry name" value="A2M_N_2"/>
    <property type="match status" value="1"/>
</dbReference>
<dbReference type="Gene3D" id="1.50.10.20">
    <property type="match status" value="1"/>
</dbReference>
<dbReference type="Gene3D" id="2.60.40.1930">
    <property type="match status" value="2"/>
</dbReference>
<dbReference type="InterPro" id="IPR047565">
    <property type="entry name" value="Alpha-macroglob_thiol-ester_cl"/>
</dbReference>
<evidence type="ECO:0000313" key="13">
    <source>
        <dbReference type="EMBL" id="KAK2846828.1"/>
    </source>
</evidence>
<evidence type="ECO:0000313" key="14">
    <source>
        <dbReference type="Proteomes" id="UP001187415"/>
    </source>
</evidence>
<feature type="domain" description="Alpha-macroglobulin receptor-binding" evidence="12">
    <location>
        <begin position="1353"/>
        <end position="1441"/>
    </location>
</feature>
<feature type="signal peptide" evidence="9">
    <location>
        <begin position="1"/>
        <end position="27"/>
    </location>
</feature>
<dbReference type="SUPFAM" id="SSF48239">
    <property type="entry name" value="Terpenoid cyclases/Protein prenyltransferases"/>
    <property type="match status" value="1"/>
</dbReference>
<evidence type="ECO:0000256" key="1">
    <source>
        <dbReference type="ARBA" id="ARBA00004613"/>
    </source>
</evidence>
<dbReference type="InterPro" id="IPR001599">
    <property type="entry name" value="Macroglobln_a2"/>
</dbReference>
<dbReference type="Gene3D" id="6.20.50.160">
    <property type="match status" value="1"/>
</dbReference>
<dbReference type="EMBL" id="JAUPFM010000007">
    <property type="protein sequence ID" value="KAK2846828.1"/>
    <property type="molecule type" value="Genomic_DNA"/>
</dbReference>
<comment type="similarity">
    <text evidence="2">Belongs to the protease inhibitor I39 (alpha-2-macroglobulin) family.</text>
</comment>
<dbReference type="CDD" id="cd02897">
    <property type="entry name" value="A2M_2"/>
    <property type="match status" value="1"/>
</dbReference>
<keyword evidence="8" id="KW-0325">Glycoprotein</keyword>
<dbReference type="Pfam" id="PF01835">
    <property type="entry name" value="MG2"/>
    <property type="match status" value="1"/>
</dbReference>
<keyword evidence="3" id="KW-0964">Secreted</keyword>
<keyword evidence="5 9" id="KW-0732">Signal</keyword>
<dbReference type="InterPro" id="IPR040839">
    <property type="entry name" value="MG4"/>
</dbReference>
<dbReference type="Gene3D" id="2.60.40.690">
    <property type="entry name" value="Alpha-macroglobulin, receptor-binding domain"/>
    <property type="match status" value="1"/>
</dbReference>
<dbReference type="GO" id="GO:0007399">
    <property type="term" value="P:nervous system development"/>
    <property type="evidence" value="ECO:0007669"/>
    <property type="project" value="UniProtKB-ARBA"/>
</dbReference>
<evidence type="ECO:0000256" key="5">
    <source>
        <dbReference type="ARBA" id="ARBA00022729"/>
    </source>
</evidence>
<sequence>MSCPGIRMWTWTLCVILTWMWLDQVIAGPQYMVTIPAVLEAGAETQFCTSLLQPNETLVMTVSLSSKKEDKTLLKKKSNGNFHICTTFKVPSVEKEVIENLAVVVHGNTFYSREVRKVMIRAYRPMTFVQMDKPIYLPGQTVHFRVVTLDTKFRPVNQLYNIIEFQDSNKNRVGQWLNKTSNGKILQLSHSLISEASEGTYQIIVSIGEDQIYQDFKVQKYVLPKFSITLDAPDQVSIVQKEIQAEVCANYTYRQPVPGRVTVGMCRLVQLYIYSPDVTPPEVTAPCYNDTKQLDERGCATFIFEMSTFTKIDPKVLADVLKINAKVEEEGTGISQEQEKTISISYITGKLSFIDTPKTYKKGSDVTGKVKAVDYNNAPVPDMAVYLFEGEIWSPHLLLNLTTDSDGVATFSFSTANYSGDIHLYVGSAPTLEYPAYRSVYCEAGDVMLSMVQPISPDAKTVSSLEVKQKDKPLSCDTKEEIFIQYTIVGESQGSVDVMYLVLSRGAIVLQGYKNVNLKDASVNEGEVSFKLKVSPEMAPDVQVVAYTVLPSERVIANSADFKTEKCFSQKVSLEFSPSSAAPGEKTTMQVKAPPKSLCGVSAVDQSVFVMEPGKGLDADKIFNLLPVTRVSYIPYEVLDPTECLKVRAKRSLRRYPGNEQGDAYTVFQNVGLKMATNLFVQMPACLLFEGQPYYGGGMRYANAPVAKVEAVLALPAAPSVDGAGFTNAPPIVTVRNFFPETWIWNLMDTGESGTSDVSVTVPDTITTWETEAFCLSPQGFGLAPRKEITVFQPFFLELTLPYSVIRGENFQLKASVFNYLTSCIMVRVTPGPSSDYSLTPLSDQDTSCLCGSEHKTLSWTMVPSVIGTVNVSVTAEAVASPVSCDNEVVGVPDRGRIDVVTKSLIVKAEGTEMRKTYNWLLCLKGNALTAQMNIQLPKNVIDGSARASVSVLGDILGRALKNLDGLLQMPYGCGEQNMALLAPNIYILQYLKDTDQLTPAISEKATNFLVSGYQRELNYKSSDGAYTTFGSGPGNTWLTAFVLRSFAKAQSFIHIDPKNIEESKTWLESKQKASGCFQQSGNLFNNRMKGGVSSEVTLTAYITSAFLEMKESVDSPVITKSLSCLMESINDLSNTYTTALLAYVFTLAGDMETRAHLLQHLDTVALDEGGFLHWSQTATETSASLSVEISSYVLLAKLSASPTAEDLGYSSRIVRWLTGQQNYYGGFSSTQDTVVALQALARYSTLVFSPEGSSTVTVQSPSDQLTFKVNKDNKLLYQERILQNVTGKYSLQVKGSACASIQISLRYNIPTPAEVSSLSVKVKPESDCTADSFTPKLTLNLKSLYSGKENRTNMVILDIKMLSGFVPNPESLTSLQRALLVDRVEQKEDHVLVYIRELPKNIPIYHSLELIQEVPVQSLKPAVVQIYDYYQPSDQAKTEYTYPCAAD</sequence>
<reference evidence="13" key="1">
    <citation type="submission" date="2023-07" db="EMBL/GenBank/DDBJ databases">
        <title>Chromosome-level Genome Assembly of Striped Snakehead (Channa striata).</title>
        <authorList>
            <person name="Liu H."/>
        </authorList>
    </citation>
    <scope>NUCLEOTIDE SEQUENCE</scope>
    <source>
        <strain evidence="13">Gz</strain>
        <tissue evidence="13">Muscle</tissue>
    </source>
</reference>
<dbReference type="InterPro" id="IPR008930">
    <property type="entry name" value="Terpenoid_cyclase/PrenylTrfase"/>
</dbReference>
<feature type="domain" description="Alpha-2-macroglobulin bait region" evidence="10">
    <location>
        <begin position="465"/>
        <end position="611"/>
    </location>
</feature>
<dbReference type="Pfam" id="PF17789">
    <property type="entry name" value="MG4"/>
    <property type="match status" value="1"/>
</dbReference>
<evidence type="ECO:0008006" key="15">
    <source>
        <dbReference type="Google" id="ProtNLM"/>
    </source>
</evidence>
<dbReference type="Gene3D" id="2.60.40.1940">
    <property type="match status" value="1"/>
</dbReference>
<dbReference type="PANTHER" id="PTHR11412:SF150">
    <property type="entry name" value="ALPHA-2-MACROGLOBULIN-RELATED"/>
    <property type="match status" value="1"/>
</dbReference>
<dbReference type="Pfam" id="PF17791">
    <property type="entry name" value="MG3"/>
    <property type="match status" value="1"/>
</dbReference>
<evidence type="ECO:0000259" key="12">
    <source>
        <dbReference type="SMART" id="SM01361"/>
    </source>
</evidence>
<dbReference type="Gene3D" id="2.60.120.1540">
    <property type="match status" value="1"/>
</dbReference>
<keyword evidence="14" id="KW-1185">Reference proteome</keyword>
<dbReference type="Gene3D" id="2.60.40.10">
    <property type="entry name" value="Immunoglobulins"/>
    <property type="match status" value="2"/>
</dbReference>
<dbReference type="InterPro" id="IPR011626">
    <property type="entry name" value="Alpha-macroglobulin_TED"/>
</dbReference>
<dbReference type="InterPro" id="IPR014756">
    <property type="entry name" value="Ig_E-set"/>
</dbReference>
<dbReference type="SUPFAM" id="SSF49410">
    <property type="entry name" value="Alpha-macroglobulin receptor domain"/>
    <property type="match status" value="1"/>
</dbReference>
<dbReference type="Pfam" id="PF07677">
    <property type="entry name" value="A2M_recep"/>
    <property type="match status" value="1"/>
</dbReference>
<evidence type="ECO:0000256" key="6">
    <source>
        <dbReference type="ARBA" id="ARBA00022900"/>
    </source>
</evidence>
<dbReference type="SMART" id="SM01361">
    <property type="entry name" value="A2M_recep"/>
    <property type="match status" value="1"/>
</dbReference>
<dbReference type="FunFam" id="1.50.10.20:FF:000001">
    <property type="entry name" value="CD109 isoform 1"/>
    <property type="match status" value="1"/>
</dbReference>
<dbReference type="Pfam" id="PF07678">
    <property type="entry name" value="TED_complement"/>
    <property type="match status" value="1"/>
</dbReference>
<evidence type="ECO:0000259" key="11">
    <source>
        <dbReference type="SMART" id="SM01360"/>
    </source>
</evidence>
<dbReference type="InterPro" id="IPR050473">
    <property type="entry name" value="A2M/Complement_sys"/>
</dbReference>
<evidence type="ECO:0000256" key="8">
    <source>
        <dbReference type="ARBA" id="ARBA00023180"/>
    </source>
</evidence>
<dbReference type="InterPro" id="IPR019742">
    <property type="entry name" value="MacrogloblnA2_CS"/>
</dbReference>
<dbReference type="InterPro" id="IPR041555">
    <property type="entry name" value="MG3"/>
</dbReference>
<name>A0AA88N0B7_CHASR</name>
<dbReference type="PROSITE" id="PS00477">
    <property type="entry name" value="ALPHA_2_MACROGLOBULIN"/>
    <property type="match status" value="1"/>
</dbReference>
<dbReference type="SUPFAM" id="SSF81296">
    <property type="entry name" value="E set domains"/>
    <property type="match status" value="1"/>
</dbReference>
<dbReference type="InterPro" id="IPR041813">
    <property type="entry name" value="A2M_TED"/>
</dbReference>